<evidence type="ECO:0000259" key="1">
    <source>
        <dbReference type="Pfam" id="PF03417"/>
    </source>
</evidence>
<dbReference type="AlphaFoldDB" id="A0A4Y3PEK0"/>
<protein>
    <submittedName>
        <fullName evidence="2">Acyl-CoA--6-aminopenicillanic acid acyl-transferase</fullName>
    </submittedName>
</protein>
<dbReference type="InterPro" id="IPR047801">
    <property type="entry name" value="Peptidase_C45"/>
</dbReference>
<sequence>MNRFPVFRISGTPRERGRQFGQLASEQIRSNVRAYERAFREGAAIQWKDATAYAAQFIPWIEQYDQEIMEEIRGISEGAELDLLDVLALNVRSEIITNLGDTSTSHKADGCTCIAAVAPATQNRETLLGQNWDWINLVGAGLVVVEIEQPPRPTILMITEAGIVGKIGMNADGIGVCLNFLRANEKALGVPIHIVLRGILNSRTLPQAIRQVTRLPRGTAANYLIAHREGETVGVETAPVRYEVFYPPDGYIVHTNHFVAARMQAEDCVRMGAADTYLRLGRASKLLAARQGSIDADCFKHIFQDHAGTPEGICRHGEATTSESDEMVDCTLFSIVMNLTAGTMELTPGKPCENVYETYGFSQNE</sequence>
<evidence type="ECO:0000313" key="2">
    <source>
        <dbReference type="EMBL" id="GEB31983.1"/>
    </source>
</evidence>
<dbReference type="NCBIfam" id="NF040521">
    <property type="entry name" value="C45_proenzyme"/>
    <property type="match status" value="1"/>
</dbReference>
<dbReference type="InterPro" id="IPR047794">
    <property type="entry name" value="C45_proenzyme-like"/>
</dbReference>
<dbReference type="Gene3D" id="1.10.10.2120">
    <property type="match status" value="1"/>
</dbReference>
<dbReference type="EMBL" id="BJMH01000006">
    <property type="protein sequence ID" value="GEB31983.1"/>
    <property type="molecule type" value="Genomic_DNA"/>
</dbReference>
<dbReference type="RefSeq" id="WP_122966345.1">
    <property type="nucleotide sequence ID" value="NZ_BJMH01000006.1"/>
</dbReference>
<dbReference type="Proteomes" id="UP000316882">
    <property type="component" value="Unassembled WGS sequence"/>
</dbReference>
<reference evidence="2 3" key="1">
    <citation type="submission" date="2019-06" db="EMBL/GenBank/DDBJ databases">
        <title>Whole genome shotgun sequence of Brevibacillus parabrevis NBRC 12334.</title>
        <authorList>
            <person name="Hosoyama A."/>
            <person name="Uohara A."/>
            <person name="Ohji S."/>
            <person name="Ichikawa N."/>
        </authorList>
    </citation>
    <scope>NUCLEOTIDE SEQUENCE [LARGE SCALE GENOMIC DNA]</scope>
    <source>
        <strain evidence="2 3">NBRC 12334</strain>
    </source>
</reference>
<dbReference type="PANTHER" id="PTHR34180:SF1">
    <property type="entry name" value="BETA-ALANYL-DOPAMINE_CARCININE HYDROLASE"/>
    <property type="match status" value="1"/>
</dbReference>
<name>A0A4Y3PEK0_BREPA</name>
<dbReference type="GO" id="GO:0016740">
    <property type="term" value="F:transferase activity"/>
    <property type="evidence" value="ECO:0007669"/>
    <property type="project" value="UniProtKB-KW"/>
</dbReference>
<gene>
    <name evidence="2" type="ORF">BPA01_15630</name>
</gene>
<dbReference type="InterPro" id="IPR005079">
    <property type="entry name" value="Peptidase_C45_hydrolase"/>
</dbReference>
<dbReference type="Pfam" id="PF03417">
    <property type="entry name" value="AAT"/>
    <property type="match status" value="1"/>
</dbReference>
<proteinExistence type="predicted"/>
<dbReference type="PANTHER" id="PTHR34180">
    <property type="entry name" value="PEPTIDASE C45"/>
    <property type="match status" value="1"/>
</dbReference>
<keyword evidence="3" id="KW-1185">Reference proteome</keyword>
<evidence type="ECO:0000313" key="3">
    <source>
        <dbReference type="Proteomes" id="UP000316882"/>
    </source>
</evidence>
<comment type="caution">
    <text evidence="2">The sequence shown here is derived from an EMBL/GenBank/DDBJ whole genome shotgun (WGS) entry which is preliminary data.</text>
</comment>
<feature type="domain" description="Peptidase C45 hydrolase" evidence="1">
    <location>
        <begin position="123"/>
        <end position="350"/>
    </location>
</feature>
<keyword evidence="2" id="KW-0808">Transferase</keyword>
<dbReference type="Gene3D" id="3.60.60.10">
    <property type="entry name" value="Penicillin V Acylase, Chain A"/>
    <property type="match status" value="1"/>
</dbReference>
<accession>A0A4Y3PEK0</accession>
<dbReference type="STRING" id="54914.AV540_01830"/>
<organism evidence="2 3">
    <name type="scientific">Brevibacillus parabrevis</name>
    <dbReference type="NCBI Taxonomy" id="54914"/>
    <lineage>
        <taxon>Bacteria</taxon>
        <taxon>Bacillati</taxon>
        <taxon>Bacillota</taxon>
        <taxon>Bacilli</taxon>
        <taxon>Bacillales</taxon>
        <taxon>Paenibacillaceae</taxon>
        <taxon>Brevibacillus</taxon>
    </lineage>
</organism>